<keyword evidence="3" id="KW-0862">Zinc</keyword>
<evidence type="ECO:0000256" key="2">
    <source>
        <dbReference type="ARBA" id="ARBA00022771"/>
    </source>
</evidence>
<evidence type="ECO:0000313" key="7">
    <source>
        <dbReference type="Proteomes" id="UP000828390"/>
    </source>
</evidence>
<evidence type="ECO:0000256" key="3">
    <source>
        <dbReference type="ARBA" id="ARBA00022833"/>
    </source>
</evidence>
<accession>A0A9D4KMV3</accession>
<dbReference type="EMBL" id="JAIWYP010000004">
    <property type="protein sequence ID" value="KAH3842556.1"/>
    <property type="molecule type" value="Genomic_DNA"/>
</dbReference>
<evidence type="ECO:0000313" key="6">
    <source>
        <dbReference type="EMBL" id="KAH3842556.1"/>
    </source>
</evidence>
<evidence type="ECO:0000256" key="1">
    <source>
        <dbReference type="ARBA" id="ARBA00022723"/>
    </source>
</evidence>
<keyword evidence="2" id="KW-0863">Zinc-finger</keyword>
<organism evidence="6 7">
    <name type="scientific">Dreissena polymorpha</name>
    <name type="common">Zebra mussel</name>
    <name type="synonym">Mytilus polymorpha</name>
    <dbReference type="NCBI Taxonomy" id="45954"/>
    <lineage>
        <taxon>Eukaryota</taxon>
        <taxon>Metazoa</taxon>
        <taxon>Spiralia</taxon>
        <taxon>Lophotrochozoa</taxon>
        <taxon>Mollusca</taxon>
        <taxon>Bivalvia</taxon>
        <taxon>Autobranchia</taxon>
        <taxon>Heteroconchia</taxon>
        <taxon>Euheterodonta</taxon>
        <taxon>Imparidentia</taxon>
        <taxon>Neoheterodontei</taxon>
        <taxon>Myida</taxon>
        <taxon>Dreissenoidea</taxon>
        <taxon>Dreissenidae</taxon>
        <taxon>Dreissena</taxon>
    </lineage>
</organism>
<proteinExistence type="predicted"/>
<dbReference type="Pfam" id="PF04500">
    <property type="entry name" value="FLYWCH"/>
    <property type="match status" value="1"/>
</dbReference>
<evidence type="ECO:0000256" key="4">
    <source>
        <dbReference type="SAM" id="MobiDB-lite"/>
    </source>
</evidence>
<name>A0A9D4KMV3_DREPO</name>
<reference evidence="6" key="2">
    <citation type="submission" date="2020-11" db="EMBL/GenBank/DDBJ databases">
        <authorList>
            <person name="McCartney M.A."/>
            <person name="Auch B."/>
            <person name="Kono T."/>
            <person name="Mallez S."/>
            <person name="Becker A."/>
            <person name="Gohl D.M."/>
            <person name="Silverstein K.A.T."/>
            <person name="Koren S."/>
            <person name="Bechman K.B."/>
            <person name="Herman A."/>
            <person name="Abrahante J.E."/>
            <person name="Garbe J."/>
        </authorList>
    </citation>
    <scope>NUCLEOTIDE SEQUENCE</scope>
    <source>
        <strain evidence="6">Duluth1</strain>
        <tissue evidence="6">Whole animal</tissue>
    </source>
</reference>
<keyword evidence="1" id="KW-0479">Metal-binding</keyword>
<sequence length="179" mass="19544">MCQKCLRRNPTTDEHGATFVVQTSLLSEESSVNQSARDASVEIESNAMDYSRVESVGDTSESDAMDYSSVRDADSTDTASADQLNQPLDLLDRPAINQDPEIVETDIGDESLSTTVVEEQAVTFEVIEIGSKKGKPLLVVSDGFRYSVKKTQKNSVLWTCSLRSSKCLCYATVIQNCGV</sequence>
<comment type="caution">
    <text evidence="6">The sequence shown here is derived from an EMBL/GenBank/DDBJ whole genome shotgun (WGS) entry which is preliminary data.</text>
</comment>
<dbReference type="GO" id="GO:0008270">
    <property type="term" value="F:zinc ion binding"/>
    <property type="evidence" value="ECO:0007669"/>
    <property type="project" value="UniProtKB-KW"/>
</dbReference>
<feature type="region of interest" description="Disordered" evidence="4">
    <location>
        <begin position="52"/>
        <end position="79"/>
    </location>
</feature>
<reference evidence="6" key="1">
    <citation type="journal article" date="2019" name="bioRxiv">
        <title>The Genome of the Zebra Mussel, Dreissena polymorpha: A Resource for Invasive Species Research.</title>
        <authorList>
            <person name="McCartney M.A."/>
            <person name="Auch B."/>
            <person name="Kono T."/>
            <person name="Mallez S."/>
            <person name="Zhang Y."/>
            <person name="Obille A."/>
            <person name="Becker A."/>
            <person name="Abrahante J.E."/>
            <person name="Garbe J."/>
            <person name="Badalamenti J.P."/>
            <person name="Herman A."/>
            <person name="Mangelson H."/>
            <person name="Liachko I."/>
            <person name="Sullivan S."/>
            <person name="Sone E.D."/>
            <person name="Koren S."/>
            <person name="Silverstein K.A.T."/>
            <person name="Beckman K.B."/>
            <person name="Gohl D.M."/>
        </authorList>
    </citation>
    <scope>NUCLEOTIDE SEQUENCE</scope>
    <source>
        <strain evidence="6">Duluth1</strain>
        <tissue evidence="6">Whole animal</tissue>
    </source>
</reference>
<dbReference type="Proteomes" id="UP000828390">
    <property type="component" value="Unassembled WGS sequence"/>
</dbReference>
<keyword evidence="7" id="KW-1185">Reference proteome</keyword>
<dbReference type="Gene3D" id="2.20.25.240">
    <property type="match status" value="1"/>
</dbReference>
<feature type="domain" description="FLYWCH-type" evidence="5">
    <location>
        <begin position="131"/>
        <end position="173"/>
    </location>
</feature>
<protein>
    <recommendedName>
        <fullName evidence="5">FLYWCH-type domain-containing protein</fullName>
    </recommendedName>
</protein>
<evidence type="ECO:0000259" key="5">
    <source>
        <dbReference type="Pfam" id="PF04500"/>
    </source>
</evidence>
<dbReference type="InterPro" id="IPR007588">
    <property type="entry name" value="Znf_FLYWCH"/>
</dbReference>
<dbReference type="AlphaFoldDB" id="A0A9D4KMV3"/>
<gene>
    <name evidence="6" type="ORF">DPMN_116053</name>
</gene>